<dbReference type="PROSITE" id="PS51462">
    <property type="entry name" value="NUDIX"/>
    <property type="match status" value="1"/>
</dbReference>
<organism evidence="2 3">
    <name type="scientific">Laceyella putida</name>
    <dbReference type="NCBI Taxonomy" id="110101"/>
    <lineage>
        <taxon>Bacteria</taxon>
        <taxon>Bacillati</taxon>
        <taxon>Bacillota</taxon>
        <taxon>Bacilli</taxon>
        <taxon>Bacillales</taxon>
        <taxon>Thermoactinomycetaceae</taxon>
        <taxon>Laceyella</taxon>
    </lineage>
</organism>
<dbReference type="InterPro" id="IPR000086">
    <property type="entry name" value="NUDIX_hydrolase_dom"/>
</dbReference>
<evidence type="ECO:0000259" key="1">
    <source>
        <dbReference type="PROSITE" id="PS51462"/>
    </source>
</evidence>
<reference evidence="3" key="1">
    <citation type="journal article" date="2019" name="Int. J. Syst. Evol. Microbiol.">
        <title>The Global Catalogue of Microorganisms (GCM) 10K type strain sequencing project: providing services to taxonomists for standard genome sequencing and annotation.</title>
        <authorList>
            <consortium name="The Broad Institute Genomics Platform"/>
            <consortium name="The Broad Institute Genome Sequencing Center for Infectious Disease"/>
            <person name="Wu L."/>
            <person name="Ma J."/>
        </authorList>
    </citation>
    <scope>NUCLEOTIDE SEQUENCE [LARGE SCALE GENOMIC DNA]</scope>
    <source>
        <strain evidence="3">CGMCC 1.12942</strain>
    </source>
</reference>
<comment type="caution">
    <text evidence="2">The sequence shown here is derived from an EMBL/GenBank/DDBJ whole genome shotgun (WGS) entry which is preliminary data.</text>
</comment>
<proteinExistence type="predicted"/>
<accession>A0ABW2RH54</accession>
<gene>
    <name evidence="2" type="ORF">ACFQNG_03770</name>
</gene>
<dbReference type="RefSeq" id="WP_379863523.1">
    <property type="nucleotide sequence ID" value="NZ_JBHTBW010000008.1"/>
</dbReference>
<dbReference type="Gene3D" id="3.90.79.10">
    <property type="entry name" value="Nucleoside Triphosphate Pyrophosphohydrolase"/>
    <property type="match status" value="1"/>
</dbReference>
<dbReference type="Pfam" id="PF00293">
    <property type="entry name" value="NUDIX"/>
    <property type="match status" value="1"/>
</dbReference>
<dbReference type="PANTHER" id="PTHR43222">
    <property type="entry name" value="NUDIX HYDROLASE 23"/>
    <property type="match status" value="1"/>
</dbReference>
<dbReference type="Proteomes" id="UP001596500">
    <property type="component" value="Unassembled WGS sequence"/>
</dbReference>
<name>A0ABW2RH54_9BACL</name>
<dbReference type="PANTHER" id="PTHR43222:SF2">
    <property type="entry name" value="NUDIX HYDROLASE 23, CHLOROPLASTIC"/>
    <property type="match status" value="1"/>
</dbReference>
<protein>
    <submittedName>
        <fullName evidence="2">NUDIX domain-containing protein</fullName>
    </submittedName>
</protein>
<keyword evidence="3" id="KW-1185">Reference proteome</keyword>
<dbReference type="InterPro" id="IPR015797">
    <property type="entry name" value="NUDIX_hydrolase-like_dom_sf"/>
</dbReference>
<evidence type="ECO:0000313" key="3">
    <source>
        <dbReference type="Proteomes" id="UP001596500"/>
    </source>
</evidence>
<evidence type="ECO:0000313" key="2">
    <source>
        <dbReference type="EMBL" id="MFC7440280.1"/>
    </source>
</evidence>
<feature type="domain" description="Nudix hydrolase" evidence="1">
    <location>
        <begin position="1"/>
        <end position="120"/>
    </location>
</feature>
<sequence>MAVVLNREKNKVLLLQRDEEPGKGLWAFPGGHVERGHDLFETIKNEVKEETGLSVEVHEIISTFSSPEDGLIQLIYEAIADNEEVIVNIESKKGCFFYFDDIPWNKLAFPSTEKLLRLYTDKNK</sequence>
<dbReference type="EMBL" id="JBHTBW010000008">
    <property type="protein sequence ID" value="MFC7440280.1"/>
    <property type="molecule type" value="Genomic_DNA"/>
</dbReference>
<dbReference type="SUPFAM" id="SSF55811">
    <property type="entry name" value="Nudix"/>
    <property type="match status" value="1"/>
</dbReference>